<dbReference type="EMBL" id="JBBXMP010000965">
    <property type="protein sequence ID" value="KAL0056778.1"/>
    <property type="molecule type" value="Genomic_DNA"/>
</dbReference>
<evidence type="ECO:0000256" key="6">
    <source>
        <dbReference type="ARBA" id="ARBA00022989"/>
    </source>
</evidence>
<comment type="subcellular location">
    <subcellularLocation>
        <location evidence="1">Membrane</location>
        <topology evidence="1">Multi-pass membrane protein</topology>
    </subcellularLocation>
</comment>
<feature type="transmembrane region" description="Helical" evidence="9">
    <location>
        <begin position="117"/>
        <end position="139"/>
    </location>
</feature>
<accession>A0ABR2Z7K7</accession>
<reference evidence="10 11" key="1">
    <citation type="submission" date="2024-05" db="EMBL/GenBank/DDBJ databases">
        <title>A draft genome resource for the thread blight pathogen Marasmius tenuissimus strain MS-2.</title>
        <authorList>
            <person name="Yulfo-Soto G.E."/>
            <person name="Baruah I.K."/>
            <person name="Amoako-Attah I."/>
            <person name="Bukari Y."/>
            <person name="Meinhardt L.W."/>
            <person name="Bailey B.A."/>
            <person name="Cohen S.P."/>
        </authorList>
    </citation>
    <scope>NUCLEOTIDE SEQUENCE [LARGE SCALE GENOMIC DNA]</scope>
    <source>
        <strain evidence="10 11">MS-2</strain>
    </source>
</reference>
<comment type="similarity">
    <text evidence="2 8">Belongs to the MIP/aquaporin (TC 1.A.8) family.</text>
</comment>
<dbReference type="InterPro" id="IPR050363">
    <property type="entry name" value="MIP/Aquaporin"/>
</dbReference>
<dbReference type="InterPro" id="IPR023271">
    <property type="entry name" value="Aquaporin-like"/>
</dbReference>
<dbReference type="PANTHER" id="PTHR43829">
    <property type="entry name" value="AQUAPORIN OR AQUAGLYCEROPORIN RELATED"/>
    <property type="match status" value="1"/>
</dbReference>
<evidence type="ECO:0000256" key="8">
    <source>
        <dbReference type="RuleBase" id="RU000477"/>
    </source>
</evidence>
<keyword evidence="4 8" id="KW-0812">Transmembrane</keyword>
<keyword evidence="6 9" id="KW-1133">Transmembrane helix</keyword>
<gene>
    <name evidence="10" type="ORF">AAF712_016610</name>
</gene>
<keyword evidence="7 9" id="KW-0472">Membrane</keyword>
<dbReference type="InterPro" id="IPR000425">
    <property type="entry name" value="MIP"/>
</dbReference>
<dbReference type="PANTHER" id="PTHR43829:SF14">
    <property type="entry name" value="AQUAPORIN 3"/>
    <property type="match status" value="1"/>
</dbReference>
<feature type="transmembrane region" description="Helical" evidence="9">
    <location>
        <begin position="33"/>
        <end position="52"/>
    </location>
</feature>
<evidence type="ECO:0000256" key="7">
    <source>
        <dbReference type="ARBA" id="ARBA00023136"/>
    </source>
</evidence>
<evidence type="ECO:0008006" key="12">
    <source>
        <dbReference type="Google" id="ProtNLM"/>
    </source>
</evidence>
<dbReference type="Gene3D" id="1.20.1080.10">
    <property type="entry name" value="Glycerol uptake facilitator protein"/>
    <property type="match status" value="1"/>
</dbReference>
<evidence type="ECO:0000256" key="1">
    <source>
        <dbReference type="ARBA" id="ARBA00004141"/>
    </source>
</evidence>
<organism evidence="10 11">
    <name type="scientific">Marasmius tenuissimus</name>
    <dbReference type="NCBI Taxonomy" id="585030"/>
    <lineage>
        <taxon>Eukaryota</taxon>
        <taxon>Fungi</taxon>
        <taxon>Dikarya</taxon>
        <taxon>Basidiomycota</taxon>
        <taxon>Agaricomycotina</taxon>
        <taxon>Agaricomycetes</taxon>
        <taxon>Agaricomycetidae</taxon>
        <taxon>Agaricales</taxon>
        <taxon>Marasmiineae</taxon>
        <taxon>Marasmiaceae</taxon>
        <taxon>Marasmius</taxon>
    </lineage>
</organism>
<evidence type="ECO:0000256" key="2">
    <source>
        <dbReference type="ARBA" id="ARBA00006175"/>
    </source>
</evidence>
<dbReference type="Proteomes" id="UP001437256">
    <property type="component" value="Unassembled WGS sequence"/>
</dbReference>
<evidence type="ECO:0000313" key="11">
    <source>
        <dbReference type="Proteomes" id="UP001437256"/>
    </source>
</evidence>
<keyword evidence="5" id="KW-0677">Repeat</keyword>
<feature type="transmembrane region" description="Helical" evidence="9">
    <location>
        <begin position="72"/>
        <end position="96"/>
    </location>
</feature>
<sequence>MSTAPEVIHLKNVQPPLKVFTVWERNRHRSLHWFVECFAEFLAVFFYMYAGVGSQITFILGPILQEDGLGSVLQIGLAYGCGVIFAVVVCAGTSGGHFNPCITITFMIFKGFPLLKGLRYIVAQILGGYVACLLAYAQYSHYIHLAEGLLEQAGKLDAVLFTPSGPAGAFGLYVMPGSNLGLVFLNELVTDMILAVVIFACLDPTNVFVTPTTIPVVIASA</sequence>
<protein>
    <recommendedName>
        <fullName evidence="12">Aquaporin</fullName>
    </recommendedName>
</protein>
<evidence type="ECO:0000313" key="10">
    <source>
        <dbReference type="EMBL" id="KAL0056778.1"/>
    </source>
</evidence>
<feature type="non-terminal residue" evidence="10">
    <location>
        <position position="221"/>
    </location>
</feature>
<dbReference type="PRINTS" id="PR00783">
    <property type="entry name" value="MINTRINSICP"/>
</dbReference>
<proteinExistence type="inferred from homology"/>
<evidence type="ECO:0000256" key="4">
    <source>
        <dbReference type="ARBA" id="ARBA00022692"/>
    </source>
</evidence>
<dbReference type="SUPFAM" id="SSF81338">
    <property type="entry name" value="Aquaporin-like"/>
    <property type="match status" value="1"/>
</dbReference>
<evidence type="ECO:0000256" key="9">
    <source>
        <dbReference type="SAM" id="Phobius"/>
    </source>
</evidence>
<name>A0ABR2Z7K7_9AGAR</name>
<keyword evidence="3 8" id="KW-0813">Transport</keyword>
<keyword evidence="11" id="KW-1185">Reference proteome</keyword>
<dbReference type="Pfam" id="PF00230">
    <property type="entry name" value="MIP"/>
    <property type="match status" value="1"/>
</dbReference>
<comment type="caution">
    <text evidence="10">The sequence shown here is derived from an EMBL/GenBank/DDBJ whole genome shotgun (WGS) entry which is preliminary data.</text>
</comment>
<evidence type="ECO:0000256" key="5">
    <source>
        <dbReference type="ARBA" id="ARBA00022737"/>
    </source>
</evidence>
<evidence type="ECO:0000256" key="3">
    <source>
        <dbReference type="ARBA" id="ARBA00022448"/>
    </source>
</evidence>